<dbReference type="RefSeq" id="WP_066537485.1">
    <property type="nucleotide sequence ID" value="NZ_CP021422.1"/>
</dbReference>
<dbReference type="PROSITE" id="PS50977">
    <property type="entry name" value="HTH_TETR_2"/>
    <property type="match status" value="1"/>
</dbReference>
<dbReference type="Proteomes" id="UP000596035">
    <property type="component" value="Chromosome"/>
</dbReference>
<dbReference type="Proteomes" id="UP000196710">
    <property type="component" value="Chromosome"/>
</dbReference>
<gene>
    <name evidence="4" type="ORF">ADH66_19155</name>
    <name evidence="5" type="ORF">I5Q82_09585</name>
</gene>
<feature type="domain" description="HTH tetR-type" evidence="3">
    <location>
        <begin position="11"/>
        <end position="71"/>
    </location>
</feature>
<reference evidence="6" key="2">
    <citation type="submission" date="2017-05" db="EMBL/GenBank/DDBJ databases">
        <title>Improved OligoMM genomes.</title>
        <authorList>
            <person name="Garzetti D."/>
        </authorList>
    </citation>
    <scope>NUCLEOTIDE SEQUENCE [LARGE SCALE GENOMIC DNA]</scope>
    <source>
        <strain evidence="6">KB18</strain>
    </source>
</reference>
<evidence type="ECO:0000256" key="1">
    <source>
        <dbReference type="ARBA" id="ARBA00023125"/>
    </source>
</evidence>
<feature type="DNA-binding region" description="H-T-H motif" evidence="2">
    <location>
        <begin position="34"/>
        <end position="53"/>
    </location>
</feature>
<dbReference type="EMBL" id="CP021422">
    <property type="protein sequence ID" value="ASB42571.1"/>
    <property type="molecule type" value="Genomic_DNA"/>
</dbReference>
<reference evidence="4" key="1">
    <citation type="journal article" date="2017" name="Genome Announc.">
        <title>High-Quality Whole-Genome Sequences of the Oligo-Mouse-Microbiota Bacterial Community.</title>
        <authorList>
            <person name="Garzetti D."/>
            <person name="Brugiroux S."/>
            <person name="Bunk B."/>
            <person name="Pukall R."/>
            <person name="McCoy K.D."/>
            <person name="Macpherson A.J."/>
            <person name="Stecher B."/>
        </authorList>
    </citation>
    <scope>NUCLEOTIDE SEQUENCE</scope>
    <source>
        <strain evidence="4">KB18</strain>
    </source>
</reference>
<organism evidence="5 7">
    <name type="scientific">Acutalibacter muris</name>
    <dbReference type="NCBI Taxonomy" id="1796620"/>
    <lineage>
        <taxon>Bacteria</taxon>
        <taxon>Bacillati</taxon>
        <taxon>Bacillota</taxon>
        <taxon>Clostridia</taxon>
        <taxon>Eubacteriales</taxon>
        <taxon>Acutalibacteraceae</taxon>
        <taxon>Acutalibacter</taxon>
    </lineage>
</organism>
<name>A0A1Z2XVX6_9FIRM</name>
<dbReference type="KEGG" id="amur:ADH66_19155"/>
<dbReference type="SUPFAM" id="SSF46689">
    <property type="entry name" value="Homeodomain-like"/>
    <property type="match status" value="1"/>
</dbReference>
<dbReference type="EMBL" id="CP065321">
    <property type="protein sequence ID" value="QQR31868.1"/>
    <property type="molecule type" value="Genomic_DNA"/>
</dbReference>
<dbReference type="InterPro" id="IPR050624">
    <property type="entry name" value="HTH-type_Tx_Regulator"/>
</dbReference>
<proteinExistence type="predicted"/>
<dbReference type="PANTHER" id="PTHR43479:SF7">
    <property type="entry name" value="TETR-FAMILY TRANSCRIPTIONAL REGULATOR"/>
    <property type="match status" value="1"/>
</dbReference>
<dbReference type="AlphaFoldDB" id="A0A1Z2XVX6"/>
<evidence type="ECO:0000256" key="2">
    <source>
        <dbReference type="PROSITE-ProRule" id="PRU00335"/>
    </source>
</evidence>
<dbReference type="InterPro" id="IPR009057">
    <property type="entry name" value="Homeodomain-like_sf"/>
</dbReference>
<dbReference type="PANTHER" id="PTHR43479">
    <property type="entry name" value="ACREF/ENVCD OPERON REPRESSOR-RELATED"/>
    <property type="match status" value="1"/>
</dbReference>
<evidence type="ECO:0000313" key="6">
    <source>
        <dbReference type="Proteomes" id="UP000196710"/>
    </source>
</evidence>
<evidence type="ECO:0000313" key="4">
    <source>
        <dbReference type="EMBL" id="ASB42571.1"/>
    </source>
</evidence>
<evidence type="ECO:0000313" key="5">
    <source>
        <dbReference type="EMBL" id="QQR31868.1"/>
    </source>
</evidence>
<keyword evidence="6" id="KW-1185">Reference proteome</keyword>
<evidence type="ECO:0000313" key="7">
    <source>
        <dbReference type="Proteomes" id="UP000596035"/>
    </source>
</evidence>
<dbReference type="Gene3D" id="1.10.357.10">
    <property type="entry name" value="Tetracycline Repressor, domain 2"/>
    <property type="match status" value="1"/>
</dbReference>
<keyword evidence="1 2" id="KW-0238">DNA-binding</keyword>
<dbReference type="GO" id="GO:0003677">
    <property type="term" value="F:DNA binding"/>
    <property type="evidence" value="ECO:0007669"/>
    <property type="project" value="UniProtKB-UniRule"/>
</dbReference>
<protein>
    <submittedName>
        <fullName evidence="4">TetR family transcriptional regulator</fullName>
    </submittedName>
    <submittedName>
        <fullName evidence="5">TetR/AcrR family transcriptional regulator</fullName>
    </submittedName>
</protein>
<dbReference type="InterPro" id="IPR001647">
    <property type="entry name" value="HTH_TetR"/>
</dbReference>
<reference evidence="5 7" key="3">
    <citation type="submission" date="2020-11" db="EMBL/GenBank/DDBJ databases">
        <title>Closed and high quality bacterial genomes of the OMM12 community.</title>
        <authorList>
            <person name="Marbouty M."/>
            <person name="Lamy-Besnier Q."/>
            <person name="Debarbieux L."/>
            <person name="Koszul R."/>
        </authorList>
    </citation>
    <scope>NUCLEOTIDE SEQUENCE [LARGE SCALE GENOMIC DNA]</scope>
    <source>
        <strain evidence="5 7">KB18</strain>
    </source>
</reference>
<accession>A0A1Z2XVX6</accession>
<sequence>MPEKKVDLRVQRTKENLRRVFEEMICEMDYEEMSIKELTQRAQINRKTFYLHYDSLDDLLREIQNDLAQDFIRRTEGMAPPRDMDKITREFFLSQESLGKLGERITCAGSYHYVSRRITSDIMSQTWTKGPGDPFRQDIIMTFISQSTLAIYKQWVADGKRIPLEDIIELAIRLVCHGVDGIKL</sequence>
<evidence type="ECO:0000259" key="3">
    <source>
        <dbReference type="PROSITE" id="PS50977"/>
    </source>
</evidence>